<reference evidence="13" key="1">
    <citation type="submission" date="2025-08" db="UniProtKB">
        <authorList>
            <consortium name="RefSeq"/>
        </authorList>
    </citation>
    <scope>IDENTIFICATION</scope>
    <source>
        <tissue evidence="13">Whole sample</tissue>
    </source>
</reference>
<proteinExistence type="inferred from homology"/>
<dbReference type="SMART" id="SM00470">
    <property type="entry name" value="ParB"/>
    <property type="match status" value="1"/>
</dbReference>
<evidence type="ECO:0000256" key="5">
    <source>
        <dbReference type="ARBA" id="ARBA00022840"/>
    </source>
</evidence>
<evidence type="ECO:0000256" key="9">
    <source>
        <dbReference type="ARBA" id="ARBA00047514"/>
    </source>
</evidence>
<sequence length="174" mass="20071">MLSPNKECRELHYCLKNDILLISLTIVIFTVETLYSQSLYASCPTVIFPKNWFLESDRRMASNLETSIHSKHITEVHDVPISVLIRPFASELDEEKVESLMKTLQNEEESDSVPPIDVLWVKGRQGGDYFYSFGGCHRYEAHKRLQRQKIPCKLFRSTVSDLRTYLGSSTPDLL</sequence>
<keyword evidence="3" id="KW-0488">Methylation</keyword>
<dbReference type="Gene3D" id="3.90.1530.10">
    <property type="entry name" value="Conserved hypothetical protein from pyrococcus furiosus pfu- 392566-001, ParB domain"/>
    <property type="match status" value="1"/>
</dbReference>
<dbReference type="FunFam" id="3.90.1530.10:FF:000001">
    <property type="entry name" value="Sulfiredoxin"/>
    <property type="match status" value="1"/>
</dbReference>
<dbReference type="InterPro" id="IPR016692">
    <property type="entry name" value="Sulfiredoxin"/>
</dbReference>
<evidence type="ECO:0000256" key="8">
    <source>
        <dbReference type="ARBA" id="ARBA00023157"/>
    </source>
</evidence>
<dbReference type="OrthoDB" id="10023328at2759"/>
<comment type="similarity">
    <text evidence="1">Belongs to the sulfiredoxin family.</text>
</comment>
<keyword evidence="10" id="KW-0472">Membrane</keyword>
<keyword evidence="8" id="KW-1015">Disulfide bond</keyword>
<name>A0A8B8DE08_CRAVI</name>
<dbReference type="CDD" id="cd16395">
    <property type="entry name" value="Srx"/>
    <property type="match status" value="1"/>
</dbReference>
<keyword evidence="4" id="KW-0547">Nucleotide-binding</keyword>
<dbReference type="PANTHER" id="PTHR21348:SF2">
    <property type="entry name" value="SULFIREDOXIN-1"/>
    <property type="match status" value="1"/>
</dbReference>
<organism evidence="12 13">
    <name type="scientific">Crassostrea virginica</name>
    <name type="common">Eastern oyster</name>
    <dbReference type="NCBI Taxonomy" id="6565"/>
    <lineage>
        <taxon>Eukaryota</taxon>
        <taxon>Metazoa</taxon>
        <taxon>Spiralia</taxon>
        <taxon>Lophotrochozoa</taxon>
        <taxon>Mollusca</taxon>
        <taxon>Bivalvia</taxon>
        <taxon>Autobranchia</taxon>
        <taxon>Pteriomorphia</taxon>
        <taxon>Ostreida</taxon>
        <taxon>Ostreoidea</taxon>
        <taxon>Ostreidae</taxon>
        <taxon>Crassostrea</taxon>
    </lineage>
</organism>
<keyword evidence="12" id="KW-1185">Reference proteome</keyword>
<dbReference type="PANTHER" id="PTHR21348">
    <property type="match status" value="1"/>
</dbReference>
<feature type="domain" description="ParB-like N-terminal" evidence="11">
    <location>
        <begin position="77"/>
        <end position="171"/>
    </location>
</feature>
<evidence type="ECO:0000313" key="12">
    <source>
        <dbReference type="Proteomes" id="UP000694844"/>
    </source>
</evidence>
<dbReference type="Proteomes" id="UP000694844">
    <property type="component" value="Chromosome 3"/>
</dbReference>
<keyword evidence="5" id="KW-0067">ATP-binding</keyword>
<dbReference type="GO" id="GO:0032542">
    <property type="term" value="F:sulfiredoxin activity"/>
    <property type="evidence" value="ECO:0007669"/>
    <property type="project" value="UniProtKB-EC"/>
</dbReference>
<gene>
    <name evidence="13" type="primary">LOC111126190</name>
</gene>
<dbReference type="SUPFAM" id="SSF110849">
    <property type="entry name" value="ParB/Sulfiredoxin"/>
    <property type="match status" value="1"/>
</dbReference>
<evidence type="ECO:0000256" key="2">
    <source>
        <dbReference type="ARBA" id="ARBA00013055"/>
    </source>
</evidence>
<feature type="transmembrane region" description="Helical" evidence="10">
    <location>
        <begin position="20"/>
        <end position="40"/>
    </location>
</feature>
<evidence type="ECO:0000259" key="11">
    <source>
        <dbReference type="SMART" id="SM00470"/>
    </source>
</evidence>
<dbReference type="GO" id="GO:0034599">
    <property type="term" value="P:cellular response to oxidative stress"/>
    <property type="evidence" value="ECO:0007669"/>
    <property type="project" value="TreeGrafter"/>
</dbReference>
<dbReference type="RefSeq" id="XP_022326357.1">
    <property type="nucleotide sequence ID" value="XM_022470649.1"/>
</dbReference>
<dbReference type="GeneID" id="111126190"/>
<dbReference type="KEGG" id="cvn:111126190"/>
<dbReference type="GO" id="GO:0005524">
    <property type="term" value="F:ATP binding"/>
    <property type="evidence" value="ECO:0007669"/>
    <property type="project" value="UniProtKB-KW"/>
</dbReference>
<evidence type="ECO:0000256" key="4">
    <source>
        <dbReference type="ARBA" id="ARBA00022741"/>
    </source>
</evidence>
<dbReference type="AlphaFoldDB" id="A0A8B8DE08"/>
<dbReference type="InterPro" id="IPR036086">
    <property type="entry name" value="ParB/Sulfiredoxin_sf"/>
</dbReference>
<evidence type="ECO:0000256" key="1">
    <source>
        <dbReference type="ARBA" id="ARBA00009609"/>
    </source>
</evidence>
<dbReference type="GO" id="GO:0005737">
    <property type="term" value="C:cytoplasm"/>
    <property type="evidence" value="ECO:0007669"/>
    <property type="project" value="TreeGrafter"/>
</dbReference>
<evidence type="ECO:0000256" key="10">
    <source>
        <dbReference type="SAM" id="Phobius"/>
    </source>
</evidence>
<evidence type="ECO:0000256" key="3">
    <source>
        <dbReference type="ARBA" id="ARBA00022481"/>
    </source>
</evidence>
<dbReference type="EC" id="1.8.98.2" evidence="2"/>
<keyword evidence="10" id="KW-0812">Transmembrane</keyword>
<dbReference type="InterPro" id="IPR003115">
    <property type="entry name" value="ParB_N"/>
</dbReference>
<keyword evidence="6" id="KW-0049">Antioxidant</keyword>
<keyword evidence="7" id="KW-0560">Oxidoreductase</keyword>
<dbReference type="Pfam" id="PF02195">
    <property type="entry name" value="ParB_N"/>
    <property type="match status" value="1"/>
</dbReference>
<evidence type="ECO:0000256" key="7">
    <source>
        <dbReference type="ARBA" id="ARBA00023002"/>
    </source>
</evidence>
<evidence type="ECO:0000256" key="6">
    <source>
        <dbReference type="ARBA" id="ARBA00022862"/>
    </source>
</evidence>
<protein>
    <recommendedName>
        <fullName evidence="2">sulfiredoxin</fullName>
        <ecNumber evidence="2">1.8.98.2</ecNumber>
    </recommendedName>
</protein>
<evidence type="ECO:0000313" key="13">
    <source>
        <dbReference type="RefSeq" id="XP_022326357.1"/>
    </source>
</evidence>
<comment type="catalytic activity">
    <reaction evidence="9">
        <text>S-hydroxy-S-oxy-L-cysteinyl-[peroxiredoxin] + [protein]-dithiol + ATP = S-hydroxy-L-cysteinyl-[peroxiredoxin] + [protein]-disulfide + ADP + phosphate</text>
        <dbReference type="Rhea" id="RHEA:17545"/>
        <dbReference type="Rhea" id="RHEA-COMP:10593"/>
        <dbReference type="Rhea" id="RHEA-COMP:10594"/>
        <dbReference type="Rhea" id="RHEA-COMP:13681"/>
        <dbReference type="Rhea" id="RHEA-COMP:17976"/>
        <dbReference type="ChEBI" id="CHEBI:29950"/>
        <dbReference type="ChEBI" id="CHEBI:30616"/>
        <dbReference type="ChEBI" id="CHEBI:43474"/>
        <dbReference type="ChEBI" id="CHEBI:50058"/>
        <dbReference type="ChEBI" id="CHEBI:61973"/>
        <dbReference type="ChEBI" id="CHEBI:61974"/>
        <dbReference type="ChEBI" id="CHEBI:456216"/>
        <dbReference type="EC" id="1.8.98.2"/>
    </reaction>
</comment>
<accession>A0A8B8DE08</accession>
<keyword evidence="10" id="KW-1133">Transmembrane helix</keyword>